<dbReference type="GO" id="GO:0003690">
    <property type="term" value="F:double-stranded DNA binding"/>
    <property type="evidence" value="ECO:0007669"/>
    <property type="project" value="InterPro"/>
</dbReference>
<evidence type="ECO:0000313" key="1">
    <source>
        <dbReference type="EMBL" id="KAF0764859.1"/>
    </source>
</evidence>
<dbReference type="Proteomes" id="UP000478052">
    <property type="component" value="Unassembled WGS sequence"/>
</dbReference>
<reference evidence="1 2" key="1">
    <citation type="submission" date="2019-08" db="EMBL/GenBank/DDBJ databases">
        <title>Whole genome of Aphis craccivora.</title>
        <authorList>
            <person name="Voronova N.V."/>
            <person name="Shulinski R.S."/>
            <person name="Bandarenka Y.V."/>
            <person name="Zhorov D.G."/>
            <person name="Warner D."/>
        </authorList>
    </citation>
    <scope>NUCLEOTIDE SEQUENCE [LARGE SCALE GENOMIC DNA]</scope>
    <source>
        <strain evidence="1">180601</strain>
        <tissue evidence="1">Whole Body</tissue>
    </source>
</reference>
<evidence type="ECO:0000313" key="2">
    <source>
        <dbReference type="Proteomes" id="UP000478052"/>
    </source>
</evidence>
<sequence length="279" mass="32620">MSVARICGIICQKKKKSQISWLKIFILEFGDNVFSTDERVLFCKICEIKVEYERRSSVIQHILTVKHVKMIKQKEMFNTRTQKMITQINTTKKSTLNMDLCKALLSANIPLNKLSNQVFRNFLELYTRKEIPYETILRKGYIDKIDDCFIETMQKKWSNVKCFIFQNDTRYIHCSWATQKAPSSMLLFKTEAPDLSLPSEPVITRWGTWINAAIYYSEHFEIIFNIVNKLDSEDALINKPTLDLKRPEILLRYASRLARGINNLASLNNTTLETLKTQN</sequence>
<evidence type="ECO:0008006" key="3">
    <source>
        <dbReference type="Google" id="ProtNLM"/>
    </source>
</evidence>
<keyword evidence="2" id="KW-1185">Reference proteome</keyword>
<organism evidence="1 2">
    <name type="scientific">Aphis craccivora</name>
    <name type="common">Cowpea aphid</name>
    <dbReference type="NCBI Taxonomy" id="307492"/>
    <lineage>
        <taxon>Eukaryota</taxon>
        <taxon>Metazoa</taxon>
        <taxon>Ecdysozoa</taxon>
        <taxon>Arthropoda</taxon>
        <taxon>Hexapoda</taxon>
        <taxon>Insecta</taxon>
        <taxon>Pterygota</taxon>
        <taxon>Neoptera</taxon>
        <taxon>Paraneoptera</taxon>
        <taxon>Hemiptera</taxon>
        <taxon>Sternorrhyncha</taxon>
        <taxon>Aphidomorpha</taxon>
        <taxon>Aphidoidea</taxon>
        <taxon>Aphididae</taxon>
        <taxon>Aphidini</taxon>
        <taxon>Aphis</taxon>
        <taxon>Aphis</taxon>
    </lineage>
</organism>
<dbReference type="PANTHER" id="PTHR32344:SF1">
    <property type="entry name" value="U1-TYPE DOMAIN-CONTAINING PROTEIN"/>
    <property type="match status" value="1"/>
</dbReference>
<dbReference type="PANTHER" id="PTHR32344">
    <property type="entry name" value="U1-TYPE DOMAIN-CONTAINING PROTEIN"/>
    <property type="match status" value="1"/>
</dbReference>
<protein>
    <recommendedName>
        <fullName evidence="3">CGG triplet repeat-binding protein 1</fullName>
    </recommendedName>
</protein>
<gene>
    <name evidence="1" type="ORF">FWK35_00006777</name>
</gene>
<dbReference type="OrthoDB" id="6604921at2759"/>
<dbReference type="GO" id="GO:0006357">
    <property type="term" value="P:regulation of transcription by RNA polymerase II"/>
    <property type="evidence" value="ECO:0007669"/>
    <property type="project" value="InterPro"/>
</dbReference>
<proteinExistence type="predicted"/>
<name>A0A6G0Z367_APHCR</name>
<dbReference type="GO" id="GO:0005634">
    <property type="term" value="C:nucleus"/>
    <property type="evidence" value="ECO:0007669"/>
    <property type="project" value="InterPro"/>
</dbReference>
<dbReference type="EMBL" id="VUJU01001534">
    <property type="protein sequence ID" value="KAF0764859.1"/>
    <property type="molecule type" value="Genomic_DNA"/>
</dbReference>
<comment type="caution">
    <text evidence="1">The sequence shown here is derived from an EMBL/GenBank/DDBJ whole genome shotgun (WGS) entry which is preliminary data.</text>
</comment>
<dbReference type="InterPro" id="IPR033375">
    <property type="entry name" value="Cggbp1"/>
</dbReference>
<dbReference type="AlphaFoldDB" id="A0A6G0Z367"/>
<accession>A0A6G0Z367</accession>